<evidence type="ECO:0000313" key="2">
    <source>
        <dbReference type="Proteomes" id="UP000595197"/>
    </source>
</evidence>
<reference evidence="1" key="1">
    <citation type="submission" date="2021-02" db="EMBL/GenBank/DDBJ databases">
        <title>Skermanella TT6 skin isolate.</title>
        <authorList>
            <person name="Lee K."/>
            <person name="Ganzorig M."/>
        </authorList>
    </citation>
    <scope>NUCLEOTIDE SEQUENCE</scope>
    <source>
        <strain evidence="1">TT6</strain>
    </source>
</reference>
<gene>
    <name evidence="1" type="ORF">IGS68_11430</name>
</gene>
<dbReference type="RefSeq" id="WP_201080027.1">
    <property type="nucleotide sequence ID" value="NZ_CP067420.1"/>
</dbReference>
<protein>
    <submittedName>
        <fullName evidence="1">Uncharacterized protein</fullName>
    </submittedName>
</protein>
<sequence>MAKVVLAVTRADNEVSAFLNGLMVYDRRTDGDPTLDDVVALDDYLIQGLNTLVVLGINWGGPANFQGSLTIGSVTQPFSYQAESTADGIAMVQTYVIPA</sequence>
<proteinExistence type="predicted"/>
<keyword evidence="2" id="KW-1185">Reference proteome</keyword>
<organism evidence="1 2">
    <name type="scientific">Skermanella cutis</name>
    <dbReference type="NCBI Taxonomy" id="2775420"/>
    <lineage>
        <taxon>Bacteria</taxon>
        <taxon>Pseudomonadati</taxon>
        <taxon>Pseudomonadota</taxon>
        <taxon>Alphaproteobacteria</taxon>
        <taxon>Rhodospirillales</taxon>
        <taxon>Azospirillaceae</taxon>
        <taxon>Skermanella</taxon>
    </lineage>
</organism>
<evidence type="ECO:0000313" key="1">
    <source>
        <dbReference type="EMBL" id="QQP91768.1"/>
    </source>
</evidence>
<dbReference type="Proteomes" id="UP000595197">
    <property type="component" value="Chromosome"/>
</dbReference>
<dbReference type="EMBL" id="CP067420">
    <property type="protein sequence ID" value="QQP91768.1"/>
    <property type="molecule type" value="Genomic_DNA"/>
</dbReference>
<name>A0ABX7BBJ8_9PROT</name>
<accession>A0ABX7BBJ8</accession>